<feature type="non-terminal residue" evidence="1">
    <location>
        <position position="1"/>
    </location>
</feature>
<dbReference type="EMBL" id="MU154569">
    <property type="protein sequence ID" value="KAF9494706.1"/>
    <property type="molecule type" value="Genomic_DNA"/>
</dbReference>
<keyword evidence="2" id="KW-1185">Reference proteome</keyword>
<name>A0A9P6D6J8_PLEER</name>
<evidence type="ECO:0000313" key="1">
    <source>
        <dbReference type="EMBL" id="KAF9494706.1"/>
    </source>
</evidence>
<organism evidence="1 2">
    <name type="scientific">Pleurotus eryngii</name>
    <name type="common">Boletus of the steppes</name>
    <dbReference type="NCBI Taxonomy" id="5323"/>
    <lineage>
        <taxon>Eukaryota</taxon>
        <taxon>Fungi</taxon>
        <taxon>Dikarya</taxon>
        <taxon>Basidiomycota</taxon>
        <taxon>Agaricomycotina</taxon>
        <taxon>Agaricomycetes</taxon>
        <taxon>Agaricomycetidae</taxon>
        <taxon>Agaricales</taxon>
        <taxon>Pleurotineae</taxon>
        <taxon>Pleurotaceae</taxon>
        <taxon>Pleurotus</taxon>
    </lineage>
</organism>
<evidence type="ECO:0000313" key="2">
    <source>
        <dbReference type="Proteomes" id="UP000807025"/>
    </source>
</evidence>
<dbReference type="AlphaFoldDB" id="A0A9P6D6J8"/>
<proteinExistence type="predicted"/>
<gene>
    <name evidence="1" type="ORF">BDN71DRAFT_1448464</name>
</gene>
<sequence length="52" mass="5493">VTSTAHGMYPAGEGGSGCVELELAGMEEKESRSLSYELGHWNLRLATGSLLP</sequence>
<accession>A0A9P6D6J8</accession>
<comment type="caution">
    <text evidence="1">The sequence shown here is derived from an EMBL/GenBank/DDBJ whole genome shotgun (WGS) entry which is preliminary data.</text>
</comment>
<protein>
    <submittedName>
        <fullName evidence="1">Uncharacterized protein</fullName>
    </submittedName>
</protein>
<reference evidence="1" key="1">
    <citation type="submission" date="2020-11" db="EMBL/GenBank/DDBJ databases">
        <authorList>
            <consortium name="DOE Joint Genome Institute"/>
            <person name="Ahrendt S."/>
            <person name="Riley R."/>
            <person name="Andreopoulos W."/>
            <person name="Labutti K."/>
            <person name="Pangilinan J."/>
            <person name="Ruiz-Duenas F.J."/>
            <person name="Barrasa J.M."/>
            <person name="Sanchez-Garcia M."/>
            <person name="Camarero S."/>
            <person name="Miyauchi S."/>
            <person name="Serrano A."/>
            <person name="Linde D."/>
            <person name="Babiker R."/>
            <person name="Drula E."/>
            <person name="Ayuso-Fernandez I."/>
            <person name="Pacheco R."/>
            <person name="Padilla G."/>
            <person name="Ferreira P."/>
            <person name="Barriuso J."/>
            <person name="Kellner H."/>
            <person name="Castanera R."/>
            <person name="Alfaro M."/>
            <person name="Ramirez L."/>
            <person name="Pisabarro A.G."/>
            <person name="Kuo A."/>
            <person name="Tritt A."/>
            <person name="Lipzen A."/>
            <person name="He G."/>
            <person name="Yan M."/>
            <person name="Ng V."/>
            <person name="Cullen D."/>
            <person name="Martin F."/>
            <person name="Rosso M.-N."/>
            <person name="Henrissat B."/>
            <person name="Hibbett D."/>
            <person name="Martinez A.T."/>
            <person name="Grigoriev I.V."/>
        </authorList>
    </citation>
    <scope>NUCLEOTIDE SEQUENCE</scope>
    <source>
        <strain evidence="1">ATCC 90797</strain>
    </source>
</reference>
<dbReference type="Proteomes" id="UP000807025">
    <property type="component" value="Unassembled WGS sequence"/>
</dbReference>